<reference evidence="1" key="1">
    <citation type="submission" date="2020-05" db="EMBL/GenBank/DDBJ databases">
        <authorList>
            <person name="Chiriac C."/>
            <person name="Salcher M."/>
            <person name="Ghai R."/>
            <person name="Kavagutti S V."/>
        </authorList>
    </citation>
    <scope>NUCLEOTIDE SEQUENCE</scope>
</reference>
<sequence>MSASQRQILADYLRPLRPLRALRMMRSFDTSGHLLRGEAAIPFFLAGNQRRVLRPRFALYMIAPVSLFGNSPFDYAQSSF</sequence>
<gene>
    <name evidence="1" type="ORF">UFOVP1562_33</name>
</gene>
<organism evidence="1">
    <name type="scientific">uncultured Caudovirales phage</name>
    <dbReference type="NCBI Taxonomy" id="2100421"/>
    <lineage>
        <taxon>Viruses</taxon>
        <taxon>Duplodnaviria</taxon>
        <taxon>Heunggongvirae</taxon>
        <taxon>Uroviricota</taxon>
        <taxon>Caudoviricetes</taxon>
        <taxon>Peduoviridae</taxon>
        <taxon>Maltschvirus</taxon>
        <taxon>Maltschvirus maltsch</taxon>
    </lineage>
</organism>
<protein>
    <submittedName>
        <fullName evidence="1">Uncharacterized protein</fullName>
    </submittedName>
</protein>
<accession>A0A6J7XFH1</accession>
<name>A0A6J7XFH1_9CAUD</name>
<dbReference type="EMBL" id="LR798411">
    <property type="protein sequence ID" value="CAB5230039.1"/>
    <property type="molecule type" value="Genomic_DNA"/>
</dbReference>
<proteinExistence type="predicted"/>
<evidence type="ECO:0000313" key="1">
    <source>
        <dbReference type="EMBL" id="CAB5230039.1"/>
    </source>
</evidence>